<dbReference type="HOGENOM" id="CLU_310610_0_0_1"/>
<evidence type="ECO:0000256" key="3">
    <source>
        <dbReference type="SAM" id="MobiDB-lite"/>
    </source>
</evidence>
<dbReference type="SUPFAM" id="SSF54495">
    <property type="entry name" value="UBC-like"/>
    <property type="match status" value="1"/>
</dbReference>
<keyword evidence="6" id="KW-1185">Reference proteome</keyword>
<feature type="compositionally biased region" description="Polar residues" evidence="3">
    <location>
        <begin position="104"/>
        <end position="114"/>
    </location>
</feature>
<dbReference type="InterPro" id="IPR000608">
    <property type="entry name" value="UBC"/>
</dbReference>
<dbReference type="Proteomes" id="UP000053257">
    <property type="component" value="Unassembled WGS sequence"/>
</dbReference>
<dbReference type="PANTHER" id="PTHR46116">
    <property type="entry name" value="(E3-INDEPENDENT) E2 UBIQUITIN-CONJUGATING ENZYME"/>
    <property type="match status" value="1"/>
</dbReference>
<feature type="region of interest" description="Disordered" evidence="3">
    <location>
        <begin position="39"/>
        <end position="116"/>
    </location>
</feature>
<gene>
    <name evidence="5" type="ORF">PHLGIDRAFT_85130</name>
</gene>
<dbReference type="EMBL" id="KN840455">
    <property type="protein sequence ID" value="KIP10382.1"/>
    <property type="molecule type" value="Genomic_DNA"/>
</dbReference>
<dbReference type="SMART" id="SM00212">
    <property type="entry name" value="UBCc"/>
    <property type="match status" value="1"/>
</dbReference>
<keyword evidence="2" id="KW-0833">Ubl conjugation pathway</keyword>
<dbReference type="SUPFAM" id="SSF46934">
    <property type="entry name" value="UBA-like"/>
    <property type="match status" value="1"/>
</dbReference>
<evidence type="ECO:0000313" key="5">
    <source>
        <dbReference type="EMBL" id="KIP10382.1"/>
    </source>
</evidence>
<dbReference type="Gene3D" id="1.10.8.10">
    <property type="entry name" value="DNA helicase RuvA subunit, C-terminal domain"/>
    <property type="match status" value="1"/>
</dbReference>
<sequence length="896" mass="98929">MEKELQQLVDMGATTAQARAALRKYNDVMQAAERIFDGAFDDVTDDTEDVDVVSVSEPAESSSRTRTATPDEDDEECGDDYADDAEDDDDADGYMDYDSDYEPTGNQANGSSTADPYAGIFFSKDRREEVIEIEEEPEVAHVRDVNETAKLMTQGQWMKGCPEGSEQGFLFSEYHELTGGECPCPNGCGTKATRHKRDFFALFSEWSTYITHLRRVSPRRCQGCSTTYCFACGEPMPETEQNEDQCLFHCSRLQGVILGVGLTMVEQSFVEEVQEKADGKTGKVTTGRRRKATTTPSPNGANDDDDFLVGLPTVGKKAKLGVGYAGDVREDTSGQVEAQAVQNAKDEKLAALLKGVRVYLPNLHREGGGKSCDFLPHPTTLAHLRRRFNFVSSQLLRNDSLVDMSDRSILYFELFEWLETISCHESLASMMAMPIMVAASVKTVTSRKGSSKNTPQIRERTIVYEGSSGPRELLEAIVIQAQAALKGLEPTIRAQEEAKAEMTEEQKRMTSDDKGKGKDVLKMSSEENTKLLGFCKRILATAKAIDRSLRDTKSDEFVERLHAALPKIPGTSTGQGGDDVVVDEKDSDEDVHKAYTDWANRVRFEYCDLTIPLSPDMSEDEPPHYKFYFDAEARMLANSDIPKRSLAIAKELAVLTTNLPVAWNSSIFLRVDETRVDVIKALITGPEGTPYYNGCYLFDIFLGPSYNQAPPSVKYMTTHGGKYRFNPNLYADGKVCLSLLGTWQGPGWVSGRSTLLQVLISIQSMILCDEPYLNEPAWAKSAGTPQSKQYSANVRRMVVRTAMLGNLKNPPEPFADVIRTHFRLKARSILKQLDEWVQLDDSKGLAADGAYAGQGGGKNVPSSSGTNGFADDVEELKGLLRKLQAGRGIVEPSSSS</sequence>
<dbReference type="Gene3D" id="3.10.110.10">
    <property type="entry name" value="Ubiquitin Conjugating Enzyme"/>
    <property type="match status" value="1"/>
</dbReference>
<feature type="region of interest" description="Disordered" evidence="3">
    <location>
        <begin position="500"/>
        <end position="519"/>
    </location>
</feature>
<feature type="compositionally biased region" description="Acidic residues" evidence="3">
    <location>
        <begin position="39"/>
        <end position="51"/>
    </location>
</feature>
<keyword evidence="1" id="KW-0808">Transferase</keyword>
<evidence type="ECO:0000259" key="4">
    <source>
        <dbReference type="PROSITE" id="PS50127"/>
    </source>
</evidence>
<name>A0A0C3SBW4_PHLG1</name>
<feature type="region of interest" description="Disordered" evidence="3">
    <location>
        <begin position="276"/>
        <end position="306"/>
    </location>
</feature>
<evidence type="ECO:0000313" key="6">
    <source>
        <dbReference type="Proteomes" id="UP000053257"/>
    </source>
</evidence>
<dbReference type="GO" id="GO:0061631">
    <property type="term" value="F:ubiquitin conjugating enzyme activity"/>
    <property type="evidence" value="ECO:0007669"/>
    <property type="project" value="TreeGrafter"/>
</dbReference>
<dbReference type="OrthoDB" id="47801at2759"/>
<evidence type="ECO:0000256" key="2">
    <source>
        <dbReference type="ARBA" id="ARBA00022786"/>
    </source>
</evidence>
<feature type="compositionally biased region" description="Polar residues" evidence="3">
    <location>
        <begin position="59"/>
        <end position="68"/>
    </location>
</feature>
<feature type="compositionally biased region" description="Acidic residues" evidence="3">
    <location>
        <begin position="70"/>
        <end position="101"/>
    </location>
</feature>
<dbReference type="CDD" id="cd14297">
    <property type="entry name" value="UBA2_spUBP14_like"/>
    <property type="match status" value="1"/>
</dbReference>
<feature type="domain" description="UBC core" evidence="4">
    <location>
        <begin position="643"/>
        <end position="803"/>
    </location>
</feature>
<organism evidence="5 6">
    <name type="scientific">Phlebiopsis gigantea (strain 11061_1 CR5-6)</name>
    <name type="common">White-rot fungus</name>
    <name type="synonym">Peniophora gigantea</name>
    <dbReference type="NCBI Taxonomy" id="745531"/>
    <lineage>
        <taxon>Eukaryota</taxon>
        <taxon>Fungi</taxon>
        <taxon>Dikarya</taxon>
        <taxon>Basidiomycota</taxon>
        <taxon>Agaricomycotina</taxon>
        <taxon>Agaricomycetes</taxon>
        <taxon>Polyporales</taxon>
        <taxon>Phanerochaetaceae</taxon>
        <taxon>Phlebiopsis</taxon>
    </lineage>
</organism>
<dbReference type="AlphaFoldDB" id="A0A0C3SBW4"/>
<reference evidence="5 6" key="1">
    <citation type="journal article" date="2014" name="PLoS Genet.">
        <title>Analysis of the Phlebiopsis gigantea genome, transcriptome and secretome provides insight into its pioneer colonization strategies of wood.</title>
        <authorList>
            <person name="Hori C."/>
            <person name="Ishida T."/>
            <person name="Igarashi K."/>
            <person name="Samejima M."/>
            <person name="Suzuki H."/>
            <person name="Master E."/>
            <person name="Ferreira P."/>
            <person name="Ruiz-Duenas F.J."/>
            <person name="Held B."/>
            <person name="Canessa P."/>
            <person name="Larrondo L.F."/>
            <person name="Schmoll M."/>
            <person name="Druzhinina I.S."/>
            <person name="Kubicek C.P."/>
            <person name="Gaskell J.A."/>
            <person name="Kersten P."/>
            <person name="St John F."/>
            <person name="Glasner J."/>
            <person name="Sabat G."/>
            <person name="Splinter BonDurant S."/>
            <person name="Syed K."/>
            <person name="Yadav J."/>
            <person name="Mgbeahuruike A.C."/>
            <person name="Kovalchuk A."/>
            <person name="Asiegbu F.O."/>
            <person name="Lackner G."/>
            <person name="Hoffmeister D."/>
            <person name="Rencoret J."/>
            <person name="Gutierrez A."/>
            <person name="Sun H."/>
            <person name="Lindquist E."/>
            <person name="Barry K."/>
            <person name="Riley R."/>
            <person name="Grigoriev I.V."/>
            <person name="Henrissat B."/>
            <person name="Kues U."/>
            <person name="Berka R.M."/>
            <person name="Martinez A.T."/>
            <person name="Covert S.F."/>
            <person name="Blanchette R.A."/>
            <person name="Cullen D."/>
        </authorList>
    </citation>
    <scope>NUCLEOTIDE SEQUENCE [LARGE SCALE GENOMIC DNA]</scope>
    <source>
        <strain evidence="5 6">11061_1 CR5-6</strain>
    </source>
</reference>
<proteinExistence type="predicted"/>
<protein>
    <recommendedName>
        <fullName evidence="4">UBC core domain-containing protein</fullName>
    </recommendedName>
</protein>
<dbReference type="PROSITE" id="PS50127">
    <property type="entry name" value="UBC_2"/>
    <property type="match status" value="1"/>
</dbReference>
<evidence type="ECO:0000256" key="1">
    <source>
        <dbReference type="ARBA" id="ARBA00022679"/>
    </source>
</evidence>
<dbReference type="InterPro" id="IPR016135">
    <property type="entry name" value="UBQ-conjugating_enzyme/RWD"/>
</dbReference>
<dbReference type="PANTHER" id="PTHR46116:SF15">
    <property type="entry name" value="(E3-INDEPENDENT) E2 UBIQUITIN-CONJUGATING ENZYME"/>
    <property type="match status" value="1"/>
</dbReference>
<dbReference type="InterPro" id="IPR009060">
    <property type="entry name" value="UBA-like_sf"/>
</dbReference>
<dbReference type="CDD" id="cd23810">
    <property type="entry name" value="UBCc_BIRC6"/>
    <property type="match status" value="1"/>
</dbReference>
<dbReference type="STRING" id="745531.A0A0C3SBW4"/>
<dbReference type="Pfam" id="PF00179">
    <property type="entry name" value="UQ_con"/>
    <property type="match status" value="1"/>
</dbReference>
<accession>A0A0C3SBW4</accession>